<dbReference type="Pfam" id="PF13193">
    <property type="entry name" value="AMP-binding_C"/>
    <property type="match status" value="1"/>
</dbReference>
<dbReference type="SUPFAM" id="SSF47336">
    <property type="entry name" value="ACP-like"/>
    <property type="match status" value="2"/>
</dbReference>
<evidence type="ECO:0000259" key="8">
    <source>
        <dbReference type="PROSITE" id="PS50075"/>
    </source>
</evidence>
<dbReference type="EMBL" id="BLAY01000109">
    <property type="protein sequence ID" value="GET41100.1"/>
    <property type="molecule type" value="Genomic_DNA"/>
</dbReference>
<dbReference type="CDD" id="cd19531">
    <property type="entry name" value="LCL_NRPS-like"/>
    <property type="match status" value="1"/>
</dbReference>
<dbReference type="Pfam" id="PF00668">
    <property type="entry name" value="Condensation"/>
    <property type="match status" value="1"/>
</dbReference>
<dbReference type="InterPro" id="IPR020845">
    <property type="entry name" value="AMP-binding_CS"/>
</dbReference>
<dbReference type="InterPro" id="IPR006162">
    <property type="entry name" value="Ppantetheine_attach_site"/>
</dbReference>
<dbReference type="InterPro" id="IPR009081">
    <property type="entry name" value="PP-bd_ACP"/>
</dbReference>
<evidence type="ECO:0000256" key="1">
    <source>
        <dbReference type="ARBA" id="ARBA00001957"/>
    </source>
</evidence>
<protein>
    <submittedName>
        <fullName evidence="9">Amino acid adenylation</fullName>
    </submittedName>
</protein>
<sequence>MLLYPAGLDYIAAFFGCLYAGVVAVPAYPPQFNRSMSRMTAIALDAEAKVALTTTEILSRVERQICDIPNLQTLQWLATDANASNLENSWRESQINGDTLAFLQYTSGSTATPKGVMVNHRNLLHNQRLIQTAFGHTEESIVVGWLPLFHDMGLIGNVLQPLYLGIPCILMSPMSFLQRPIRWLQAISRYKATTSGAPNFAYNLCIRQISPEQRETLDLSSWEVAFNGAEPVRAETLDRFAAAFEPCGFRREAFHPCYGMAETTLIVSGGFKATSPKIQSVESAALEQNRIVTNERKDIGTQKLVSCGHPLEDTQIVIVHPDSLTCCQPDEVGEIWVAGSSVTQGYWNREEETKRSFSAYLENSRQDACSTGPFLRTGDLGFLHEGELFITGRLKDLIIIRGRNHYPQDIEQTAEQSHPALQLGAAAAFSILIAGEERLAVALEVKRSYLRNLKHEEIIGAIRGAIAQNYELQVYAVLLLKTGSIPKTSSGKIQRHAALVGFLEGSLDIVASSILEASYISEQEDNLTREALLAIEPQLRLSRLETYLQQQVAQILKVEPSELNPKQPLSYVGLDSLTTVELKNNIETNLGVVLPVTSFLNGGNITQLGIEILAILNGEREESNPNHQSPITSHQSLSYGQKALYFLHQLAPDSPAYNIVGAVRIREDLDIPALQRAFQTLVNRHFYGRITFRYFQGETVGRVDEDVEVCFLEEDASSWSEAYLKDRLIKEAYRPFNLEKGPLLRVNLFVCSPQEHILLLVVHHIIADFWSLAAIAQELGILYQAEKNKTEVNLPEQTVQYTDYVSWQKEMLAGEEGERLWKYWQKQLAGELPVLNLPTDRQRPPVQSYRGAAYSFKLSSELTQQLKTLSRTKGTTLYMTLLAAFQVLLYRYTGQEDILVGSPTAGRSRAQLAGIVGYFVNPVVLRSNLSGNPTFEAFLDKLRQTVLDAFEHQDYPFGLLVERIVPVREPSRSPLFQVMFVLQKAHLPELESLASVALGETGTKIKLRELELESLAIEQRVSQFDLTLTMGEVNGSLSAAFQYNTDLFDAGTMARMAGHFQTLLESAIGHPPRYANANPQQSISTLPILTERERHQLLVEWNNTEVDYKSDVCLHQLFEAQVEKTPDAVAVIFEKEQLTYRELNQKADRLAQYLETLGVKPEVMVGICIERSREMVVGILGILKAGGAYVPIDPTYPQERLAFMVEDASVPVLLTQERLLEILPEHKAVVVCLDKDWETKVEIENTIQNPHSQAGAWERVNPENLAYVIYTSGSTGKPKGAMNTHKGICNRLLWMQDAYQLTSSDRVLQKTPFSFDVSVWEFFWPLITGATLVVAKPGGHQDSAYLVKTIAEEKITTIHFVPSMLQIFLEEQGLETCQSLRQVMCSGEALPWQLQERFFTRLNAELHNLYGPTEAAVDVTFWRCNSEIGAGKMPTPQNQSNSCGVGAGKMPTPQNQSNSCGVGVPPAPRADEGDFCKRSIVPIGRPIANTQIYLLDANLQPVPVGVPGELHIGGVGVARGYLNRPDLTAEKFISNPFRASAKLYKTGDLARYLPDGTIEYLGRIDRQVKIRGFRIELGEIEAALQQHPNLREAIVLVRETKEKSLQVNLVNDLEDTESISELRRFLKGKPESEKPADKRLIAYCVKNEQPAPTVTELRRFLKTKLPEYMVPSAFVMLDALPLTPNGKIDRRNLPDPGVVRPDIEKAFVAPRTQIEATLAEIWSQVLGIEQVGIQDNFFELGGDSIRSIQVRSQAQAKGLNFSLPDLFQHQTIEKLAQEITIVEASS</sequence>
<keyword evidence="7" id="KW-1133">Transmembrane helix</keyword>
<dbReference type="Gene3D" id="3.40.50.980">
    <property type="match status" value="2"/>
</dbReference>
<evidence type="ECO:0000256" key="6">
    <source>
        <dbReference type="ARBA" id="ARBA00023098"/>
    </source>
</evidence>
<dbReference type="SUPFAM" id="SSF52777">
    <property type="entry name" value="CoA-dependent acyltransferases"/>
    <property type="match status" value="2"/>
</dbReference>
<accession>A0AAV3XJA0</accession>
<proteinExistence type="inferred from homology"/>
<feature type="domain" description="Carrier" evidence="8">
    <location>
        <begin position="1709"/>
        <end position="1783"/>
    </location>
</feature>
<dbReference type="FunFam" id="3.40.50.980:FF:000002">
    <property type="entry name" value="Enterobactin synthetase component F"/>
    <property type="match status" value="1"/>
</dbReference>
<comment type="cofactor">
    <cofactor evidence="1">
        <name>pantetheine 4'-phosphate</name>
        <dbReference type="ChEBI" id="CHEBI:47942"/>
    </cofactor>
</comment>
<dbReference type="GO" id="GO:0005829">
    <property type="term" value="C:cytosol"/>
    <property type="evidence" value="ECO:0007669"/>
    <property type="project" value="TreeGrafter"/>
</dbReference>
<dbReference type="GO" id="GO:0003824">
    <property type="term" value="F:catalytic activity"/>
    <property type="evidence" value="ECO:0007669"/>
    <property type="project" value="InterPro"/>
</dbReference>
<comment type="similarity">
    <text evidence="2">Belongs to the ATP-dependent AMP-binding enzyme family.</text>
</comment>
<dbReference type="CDD" id="cd17646">
    <property type="entry name" value="A_NRPS_AB3403-like"/>
    <property type="match status" value="1"/>
</dbReference>
<dbReference type="PANTHER" id="PTHR45527">
    <property type="entry name" value="NONRIBOSOMAL PEPTIDE SYNTHETASE"/>
    <property type="match status" value="1"/>
</dbReference>
<keyword evidence="7" id="KW-0472">Membrane</keyword>
<dbReference type="InterPro" id="IPR023213">
    <property type="entry name" value="CAT-like_dom_sf"/>
</dbReference>
<dbReference type="InterPro" id="IPR025110">
    <property type="entry name" value="AMP-bd_C"/>
</dbReference>
<dbReference type="InterPro" id="IPR020806">
    <property type="entry name" value="PKS_PP-bd"/>
</dbReference>
<dbReference type="Gene3D" id="3.30.559.10">
    <property type="entry name" value="Chloramphenicol acetyltransferase-like domain"/>
    <property type="match status" value="1"/>
</dbReference>
<dbReference type="SUPFAM" id="SSF56801">
    <property type="entry name" value="Acetyl-CoA synthetase-like"/>
    <property type="match status" value="2"/>
</dbReference>
<dbReference type="GO" id="GO:0071766">
    <property type="term" value="P:Actinobacterium-type cell wall biogenesis"/>
    <property type="evidence" value="ECO:0007669"/>
    <property type="project" value="UniProtKB-ARBA"/>
</dbReference>
<dbReference type="Pfam" id="PF00501">
    <property type="entry name" value="AMP-binding"/>
    <property type="match status" value="2"/>
</dbReference>
<keyword evidence="5" id="KW-0276">Fatty acid metabolism</keyword>
<dbReference type="PROSITE" id="PS00455">
    <property type="entry name" value="AMP_BINDING"/>
    <property type="match status" value="1"/>
</dbReference>
<dbReference type="FunFam" id="1.10.1200.10:FF:000005">
    <property type="entry name" value="Nonribosomal peptide synthetase 1"/>
    <property type="match status" value="1"/>
</dbReference>
<name>A0AAV3XJA0_9CYAN</name>
<dbReference type="FunFam" id="3.40.50.12780:FF:000013">
    <property type="entry name" value="Long-chain-fatty-acid--AMP ligase FadD32"/>
    <property type="match status" value="1"/>
</dbReference>
<feature type="domain" description="Carrier" evidence="8">
    <location>
        <begin position="542"/>
        <end position="616"/>
    </location>
</feature>
<dbReference type="InterPro" id="IPR040097">
    <property type="entry name" value="FAAL/FAAC"/>
</dbReference>
<dbReference type="SMART" id="SM00823">
    <property type="entry name" value="PKS_PP"/>
    <property type="match status" value="2"/>
</dbReference>
<dbReference type="Proteomes" id="UP001050975">
    <property type="component" value="Unassembled WGS sequence"/>
</dbReference>
<dbReference type="InterPro" id="IPR045851">
    <property type="entry name" value="AMP-bd_C_sf"/>
</dbReference>
<dbReference type="FunFam" id="2.30.38.10:FF:000001">
    <property type="entry name" value="Non-ribosomal peptide synthetase PvdI"/>
    <property type="match status" value="1"/>
</dbReference>
<evidence type="ECO:0000256" key="3">
    <source>
        <dbReference type="ARBA" id="ARBA00022450"/>
    </source>
</evidence>
<dbReference type="InterPro" id="IPR042099">
    <property type="entry name" value="ANL_N_sf"/>
</dbReference>
<dbReference type="Gene3D" id="1.10.1200.10">
    <property type="entry name" value="ACP-like"/>
    <property type="match status" value="2"/>
</dbReference>
<dbReference type="Gene3D" id="3.40.50.12780">
    <property type="entry name" value="N-terminal domain of ligase-like"/>
    <property type="match status" value="2"/>
</dbReference>
<comment type="caution">
    <text evidence="9">The sequence shown here is derived from an EMBL/GenBank/DDBJ whole genome shotgun (WGS) entry which is preliminary data.</text>
</comment>
<gene>
    <name evidence="9" type="ORF">MiSe_59120</name>
</gene>
<dbReference type="GO" id="GO:0044550">
    <property type="term" value="P:secondary metabolite biosynthetic process"/>
    <property type="evidence" value="ECO:0007669"/>
    <property type="project" value="TreeGrafter"/>
</dbReference>
<dbReference type="InterPro" id="IPR036736">
    <property type="entry name" value="ACP-like_sf"/>
</dbReference>
<evidence type="ECO:0000256" key="7">
    <source>
        <dbReference type="SAM" id="Phobius"/>
    </source>
</evidence>
<dbReference type="Pfam" id="PF00550">
    <property type="entry name" value="PP-binding"/>
    <property type="match status" value="2"/>
</dbReference>
<reference evidence="9" key="1">
    <citation type="submission" date="2019-10" db="EMBL/GenBank/DDBJ databases">
        <title>Draft genome sequece of Microseira wollei NIES-4236.</title>
        <authorList>
            <person name="Yamaguchi H."/>
            <person name="Suzuki S."/>
            <person name="Kawachi M."/>
        </authorList>
    </citation>
    <scope>NUCLEOTIDE SEQUENCE</scope>
    <source>
        <strain evidence="9">NIES-4236</strain>
    </source>
</reference>
<keyword evidence="7" id="KW-0812">Transmembrane</keyword>
<keyword evidence="6" id="KW-0443">Lipid metabolism</keyword>
<evidence type="ECO:0000313" key="10">
    <source>
        <dbReference type="Proteomes" id="UP001050975"/>
    </source>
</evidence>
<dbReference type="PANTHER" id="PTHR45527:SF1">
    <property type="entry name" value="FATTY ACID SYNTHASE"/>
    <property type="match status" value="1"/>
</dbReference>
<keyword evidence="4" id="KW-0597">Phosphoprotein</keyword>
<dbReference type="InterPro" id="IPR001242">
    <property type="entry name" value="Condensation_dom"/>
</dbReference>
<evidence type="ECO:0000256" key="2">
    <source>
        <dbReference type="ARBA" id="ARBA00006432"/>
    </source>
</evidence>
<dbReference type="PROSITE" id="PS00012">
    <property type="entry name" value="PHOSPHOPANTETHEINE"/>
    <property type="match status" value="1"/>
</dbReference>
<dbReference type="GO" id="GO:0031177">
    <property type="term" value="F:phosphopantetheine binding"/>
    <property type="evidence" value="ECO:0007669"/>
    <property type="project" value="InterPro"/>
</dbReference>
<keyword evidence="10" id="KW-1185">Reference proteome</keyword>
<dbReference type="PROSITE" id="PS50075">
    <property type="entry name" value="CARRIER"/>
    <property type="match status" value="2"/>
</dbReference>
<feature type="transmembrane region" description="Helical" evidence="7">
    <location>
        <begin position="7"/>
        <end position="28"/>
    </location>
</feature>
<dbReference type="Gene3D" id="3.30.300.30">
    <property type="match status" value="2"/>
</dbReference>
<dbReference type="Gene3D" id="3.30.559.30">
    <property type="entry name" value="Nonribosomal peptide synthetase, condensation domain"/>
    <property type="match status" value="1"/>
</dbReference>
<evidence type="ECO:0000256" key="4">
    <source>
        <dbReference type="ARBA" id="ARBA00022553"/>
    </source>
</evidence>
<dbReference type="GO" id="GO:0006631">
    <property type="term" value="P:fatty acid metabolic process"/>
    <property type="evidence" value="ECO:0007669"/>
    <property type="project" value="UniProtKB-KW"/>
</dbReference>
<dbReference type="InterPro" id="IPR000873">
    <property type="entry name" value="AMP-dep_synth/lig_dom"/>
</dbReference>
<dbReference type="Pfam" id="PF23024">
    <property type="entry name" value="AMP-dom_DIP2-like"/>
    <property type="match status" value="1"/>
</dbReference>
<dbReference type="GO" id="GO:0043041">
    <property type="term" value="P:amino acid activation for nonribosomal peptide biosynthetic process"/>
    <property type="evidence" value="ECO:0007669"/>
    <property type="project" value="TreeGrafter"/>
</dbReference>
<dbReference type="CDD" id="cd05931">
    <property type="entry name" value="FAAL"/>
    <property type="match status" value="1"/>
</dbReference>
<evidence type="ECO:0000313" key="9">
    <source>
        <dbReference type="EMBL" id="GET41100.1"/>
    </source>
</evidence>
<evidence type="ECO:0000256" key="5">
    <source>
        <dbReference type="ARBA" id="ARBA00022832"/>
    </source>
</evidence>
<dbReference type="GO" id="GO:0008610">
    <property type="term" value="P:lipid biosynthetic process"/>
    <property type="evidence" value="ECO:0007669"/>
    <property type="project" value="InterPro"/>
</dbReference>
<keyword evidence="3" id="KW-0596">Phosphopantetheine</keyword>
<organism evidence="9 10">
    <name type="scientific">Microseira wollei NIES-4236</name>
    <dbReference type="NCBI Taxonomy" id="2530354"/>
    <lineage>
        <taxon>Bacteria</taxon>
        <taxon>Bacillati</taxon>
        <taxon>Cyanobacteriota</taxon>
        <taxon>Cyanophyceae</taxon>
        <taxon>Oscillatoriophycideae</taxon>
        <taxon>Aerosakkonematales</taxon>
        <taxon>Aerosakkonemataceae</taxon>
        <taxon>Microseira</taxon>
    </lineage>
</organism>